<dbReference type="RefSeq" id="YP_009314903.1">
    <property type="nucleotide sequence ID" value="NC_031664.1"/>
</dbReference>
<keyword evidence="1" id="KW-0934">Plastid</keyword>
<dbReference type="AlphaFoldDB" id="A0A1G4NXH1"/>
<sequence length="483" mass="56419">MPFTTHLRPPIDNCRYQKLAIDDSFEARKLNHSHSAVSIKILHQGSNDTRYSHLLVATESWYRFSKMTAVNSNLFKQLMSNYWQQKIFLSNSTKISQKYIALLAKQESLATKNDKKKLLIGFSKALQNGRIDAHTFGNAVNIDPKQLYSSSCIQYIWRKNFNIIPPKSLKQFFFNKRNAYFPSEKQKDLLQILKNNHLPLFFVANNSKQIVMAEPASQVIEKGGLLHAMSQWYLDSFVWQKDNGGVYEGWFFVNPKDAEEYKDFITSKYTRSHDQHGLRLFAGGMSFYYSLNRLAPPRTEFRICPDLEEVGQLITNNSYRRNVIFDSRQKYGKSYFQGQPIYFIEPFAVKYKGSKSIGQYYYTRKEENVERQYQAVFLNKDVALEAWKQFRSNRPKHSIPENPKLRVYNLEDFLKDEENRSKTRDNTFLLVPGLDTYQAFIASNVDSALFKLNNSDNLLSYLRNSQLWSRRLVGSLISRQPPA</sequence>
<dbReference type="EMBL" id="LT622873">
    <property type="protein sequence ID" value="SCW23358.1"/>
    <property type="molecule type" value="Genomic_DNA"/>
</dbReference>
<protein>
    <submittedName>
        <fullName evidence="1">Uncharacterized protein</fullName>
    </submittedName>
</protein>
<dbReference type="GeneID" id="30001110"/>
<gene>
    <name evidence="1" type="primary">ORF_2</name>
    <name evidence="1" type="ORF">J0081_83</name>
</gene>
<keyword evidence="1" id="KW-0150">Chloroplast</keyword>
<reference evidence="1" key="1">
    <citation type="submission" date="2016-10" db="EMBL/GenBank/DDBJ databases">
        <title>Chloroplast genomes as a tool to resolve red algal phylogenies: a case study in the Nemaliales.</title>
        <authorList>
            <person name="Costa J.F."/>
            <person name="Lin S.M."/>
            <person name="Macaya E.C."/>
            <person name="Fernandez-Garcia C."/>
            <person name="Verbruggen H."/>
        </authorList>
    </citation>
    <scope>NUCLEOTIDE SEQUENCE</scope>
    <source>
        <strain evidence="1">J.0081</strain>
    </source>
</reference>
<name>A0A1G4NXH1_9FLOR</name>
<geneLocation type="chloroplast" evidence="1"/>
<reference evidence="1" key="2">
    <citation type="submission" date="2016-10" db="EMBL/GenBank/DDBJ databases">
        <authorList>
            <person name="de Groot N.N."/>
        </authorList>
    </citation>
    <scope>NUCLEOTIDE SEQUENCE</scope>
    <source>
        <strain evidence="1">J.0081</strain>
    </source>
</reference>
<accession>A0A1G4NXH1</accession>
<proteinExistence type="predicted"/>
<evidence type="ECO:0000313" key="1">
    <source>
        <dbReference type="EMBL" id="SCW23358.1"/>
    </source>
</evidence>
<organism evidence="1">
    <name type="scientific">Scinaia undulata</name>
    <dbReference type="NCBI Taxonomy" id="1884664"/>
    <lineage>
        <taxon>Eukaryota</taxon>
        <taxon>Rhodophyta</taxon>
        <taxon>Florideophyceae</taxon>
        <taxon>Nemaliophycidae</taxon>
        <taxon>Nemaliales</taxon>
        <taxon>Scinaiaceae</taxon>
        <taxon>Scinaia</taxon>
    </lineage>
</organism>